<dbReference type="PANTHER" id="PTHR21551">
    <property type="entry name" value="TOPOISOMERASE II-ASSOCIATED PROTEIN PAT1"/>
    <property type="match status" value="1"/>
</dbReference>
<proteinExistence type="inferred from homology"/>
<dbReference type="GO" id="GO:0000290">
    <property type="term" value="P:deadenylation-dependent decapping of nuclear-transcribed mRNA"/>
    <property type="evidence" value="ECO:0007669"/>
    <property type="project" value="InterPro"/>
</dbReference>
<protein>
    <recommendedName>
        <fullName evidence="8">mRNA decay factor PAT1 domain-containing protein</fullName>
    </recommendedName>
</protein>
<dbReference type="GO" id="GO:0033962">
    <property type="term" value="P:P-body assembly"/>
    <property type="evidence" value="ECO:0007669"/>
    <property type="project" value="TreeGrafter"/>
</dbReference>
<dbReference type="PANTHER" id="PTHR21551:SF0">
    <property type="entry name" value="PROTEIN ASSOCIATED WITH TOPO II RELATED-1, ISOFORM A"/>
    <property type="match status" value="1"/>
</dbReference>
<feature type="region of interest" description="Disordered" evidence="7">
    <location>
        <begin position="123"/>
        <end position="166"/>
    </location>
</feature>
<feature type="region of interest" description="Disordered" evidence="7">
    <location>
        <begin position="190"/>
        <end position="259"/>
    </location>
</feature>
<evidence type="ECO:0000259" key="8">
    <source>
        <dbReference type="Pfam" id="PF09770"/>
    </source>
</evidence>
<feature type="compositionally biased region" description="Polar residues" evidence="7">
    <location>
        <begin position="245"/>
        <end position="259"/>
    </location>
</feature>
<dbReference type="Pfam" id="PF09770">
    <property type="entry name" value="PAT1"/>
    <property type="match status" value="2"/>
</dbReference>
<keyword evidence="4" id="KW-0963">Cytoplasm</keyword>
<dbReference type="EMBL" id="JAEUBF010001436">
    <property type="protein sequence ID" value="KAH3666550.1"/>
    <property type="molecule type" value="Genomic_DNA"/>
</dbReference>
<evidence type="ECO:0000256" key="7">
    <source>
        <dbReference type="SAM" id="MobiDB-lite"/>
    </source>
</evidence>
<keyword evidence="10" id="KW-1185">Reference proteome</keyword>
<evidence type="ECO:0000256" key="1">
    <source>
        <dbReference type="ARBA" id="ARBA00004123"/>
    </source>
</evidence>
<dbReference type="Proteomes" id="UP000769528">
    <property type="component" value="Unassembled WGS sequence"/>
</dbReference>
<dbReference type="GO" id="GO:0005634">
    <property type="term" value="C:nucleus"/>
    <property type="evidence" value="ECO:0007669"/>
    <property type="project" value="UniProtKB-SubCell"/>
</dbReference>
<feature type="domain" description="mRNA decay factor PAT1" evidence="8">
    <location>
        <begin position="560"/>
        <end position="810"/>
    </location>
</feature>
<feature type="domain" description="mRNA decay factor PAT1" evidence="8">
    <location>
        <begin position="229"/>
        <end position="557"/>
    </location>
</feature>
<dbReference type="OrthoDB" id="74835at2759"/>
<evidence type="ECO:0000256" key="3">
    <source>
        <dbReference type="ARBA" id="ARBA00009138"/>
    </source>
</evidence>
<reference evidence="9" key="1">
    <citation type="journal article" date="2021" name="Open Biol.">
        <title>Shared evolutionary footprints suggest mitochondrial oxidative damage underlies multiple complex I losses in fungi.</title>
        <authorList>
            <person name="Schikora-Tamarit M.A."/>
            <person name="Marcet-Houben M."/>
            <person name="Nosek J."/>
            <person name="Gabaldon T."/>
        </authorList>
    </citation>
    <scope>NUCLEOTIDE SEQUENCE</scope>
    <source>
        <strain evidence="9">CBS6341</strain>
    </source>
</reference>
<keyword evidence="6" id="KW-0539">Nucleus</keyword>
<comment type="subcellular location">
    <subcellularLocation>
        <location evidence="2">Cytoplasm</location>
        <location evidence="2">P-body</location>
    </subcellularLocation>
    <subcellularLocation>
        <location evidence="1">Nucleus</location>
    </subcellularLocation>
</comment>
<dbReference type="GO" id="GO:0003723">
    <property type="term" value="F:RNA binding"/>
    <property type="evidence" value="ECO:0007669"/>
    <property type="project" value="UniProtKB-KW"/>
</dbReference>
<feature type="region of interest" description="Disordered" evidence="7">
    <location>
        <begin position="31"/>
        <end position="57"/>
    </location>
</feature>
<feature type="compositionally biased region" description="Low complexity" evidence="7">
    <location>
        <begin position="130"/>
        <end position="139"/>
    </location>
</feature>
<dbReference type="InterPro" id="IPR039900">
    <property type="entry name" value="Pat1-like"/>
</dbReference>
<dbReference type="GO" id="GO:0000932">
    <property type="term" value="C:P-body"/>
    <property type="evidence" value="ECO:0007669"/>
    <property type="project" value="UniProtKB-SubCell"/>
</dbReference>
<accession>A0A9P8P7P9</accession>
<evidence type="ECO:0000256" key="6">
    <source>
        <dbReference type="ARBA" id="ARBA00023242"/>
    </source>
</evidence>
<feature type="region of interest" description="Disordered" evidence="7">
    <location>
        <begin position="307"/>
        <end position="343"/>
    </location>
</feature>
<organism evidence="9 10">
    <name type="scientific">Wickerhamomyces mucosus</name>
    <dbReference type="NCBI Taxonomy" id="1378264"/>
    <lineage>
        <taxon>Eukaryota</taxon>
        <taxon>Fungi</taxon>
        <taxon>Dikarya</taxon>
        <taxon>Ascomycota</taxon>
        <taxon>Saccharomycotina</taxon>
        <taxon>Saccharomycetes</taxon>
        <taxon>Phaffomycetales</taxon>
        <taxon>Wickerhamomycetaceae</taxon>
        <taxon>Wickerhamomyces</taxon>
    </lineage>
</organism>
<sequence length="819" mass="94927">MSFNKFKKNKNEVLNFEDTYAGYDDEEEDAFNDETFGNDIPVGQDFNFGGSNESGQTELPKINYAEAAKIKPVNINISDDPLKPLESLWGEAAPSIQNQQQIDQGNSKPLSLDELEAQLTNSNPLTSNVQPQQTQQLQNQPPPGVYPQQPNFGYYPPGFIPPPPFPFNGIPSNFNLNQIHPQQFAQLPPQLQQQLIQQHQQNQLQQIHHQQNQQQQNQNQNEQQNQNQNEQQQQQQQQQQNQQNSNGLQEHSVQQSQNLKQTSDLKHNEKDLKQHQQQFQQQPRKQDLSQFPVLGSDEAKGLKAVIDQSHHQQQDQLHQSHQSQHHQQQHHQHHQHQQQQQQRQFNALNNQNPNHHHQENRQFNNRRYHHHHDGFNDLPEEEKQRLIRRQHKVQRILQFSGIMTPRDKDYVTRIQLSHIVTEDPYNEDFYFQVFRLIKSGDHNVNNNSIAQAYLDFSGHKLGGRHQRADLALQRMQQQVQRAVTVAKERPRTGQVVKEGALGRISFSSGKKPRKQLNLITQRPELPELSKVGKKAILLQIEDIYQQTLNLESDERENKELSTDNLWESLKLFDNSQQLNPFIQVLSYEKGLKLFPRIFHFLNRQQKLTIVTLIFANLSLIKIISKSSFKTHENEIIPAETQKTIDLFQLVVIKPIILFLSYEAVLTEIIGLLTILVEHNNVSFLSTSKLGVSLLTIVLSRAEIIRQEQAISTEDSQHWQSAYDKLFSSLETKLSLLFPKSSGQKFDDSYIWQFLASLALSGKLNHQRIIVDEIRDEIFGSVKKSKDSEPEEKFKILNNLNLFLNVIGLNAKEDEIVELK</sequence>
<evidence type="ECO:0000313" key="10">
    <source>
        <dbReference type="Proteomes" id="UP000769528"/>
    </source>
</evidence>
<dbReference type="InterPro" id="IPR019167">
    <property type="entry name" value="PAT1_dom"/>
</dbReference>
<name>A0A9P8P7P9_9ASCO</name>
<evidence type="ECO:0000256" key="5">
    <source>
        <dbReference type="ARBA" id="ARBA00022884"/>
    </source>
</evidence>
<reference evidence="9" key="2">
    <citation type="submission" date="2021-01" db="EMBL/GenBank/DDBJ databases">
        <authorList>
            <person name="Schikora-Tamarit M.A."/>
        </authorList>
    </citation>
    <scope>NUCLEOTIDE SEQUENCE</scope>
    <source>
        <strain evidence="9">CBS6341</strain>
    </source>
</reference>
<comment type="similarity">
    <text evidence="3">Belongs to the PAT1 family.</text>
</comment>
<gene>
    <name evidence="9" type="ORF">WICMUC_005619</name>
</gene>
<evidence type="ECO:0000313" key="9">
    <source>
        <dbReference type="EMBL" id="KAH3666550.1"/>
    </source>
</evidence>
<comment type="caution">
    <text evidence="9">The sequence shown here is derived from an EMBL/GenBank/DDBJ whole genome shotgun (WGS) entry which is preliminary data.</text>
</comment>
<keyword evidence="5" id="KW-0694">RNA-binding</keyword>
<dbReference type="AlphaFoldDB" id="A0A9P8P7P9"/>
<feature type="compositionally biased region" description="Basic residues" evidence="7">
    <location>
        <begin position="323"/>
        <end position="336"/>
    </location>
</feature>
<feature type="compositionally biased region" description="Low complexity" evidence="7">
    <location>
        <begin position="190"/>
        <end position="244"/>
    </location>
</feature>
<evidence type="ECO:0000256" key="4">
    <source>
        <dbReference type="ARBA" id="ARBA00022490"/>
    </source>
</evidence>
<evidence type="ECO:0000256" key="2">
    <source>
        <dbReference type="ARBA" id="ARBA00004201"/>
    </source>
</evidence>